<keyword evidence="1" id="KW-0812">Transmembrane</keyword>
<sequence length="75" mass="7952">MRLMSVAVLMVVIMGVMSWRVLMVLRMTVMGRLVGALSTECAGVRGLGGRMGMMIVLMFATARGQGQSAGNGQCN</sequence>
<keyword evidence="1" id="KW-1133">Transmembrane helix</keyword>
<dbReference type="Proteomes" id="UP001499988">
    <property type="component" value="Unassembled WGS sequence"/>
</dbReference>
<organism evidence="2 3">
    <name type="scientific">Ferrimonas pelagia</name>
    <dbReference type="NCBI Taxonomy" id="1177826"/>
    <lineage>
        <taxon>Bacteria</taxon>
        <taxon>Pseudomonadati</taxon>
        <taxon>Pseudomonadota</taxon>
        <taxon>Gammaproteobacteria</taxon>
        <taxon>Alteromonadales</taxon>
        <taxon>Ferrimonadaceae</taxon>
        <taxon>Ferrimonas</taxon>
    </lineage>
</organism>
<proteinExistence type="predicted"/>
<gene>
    <name evidence="2" type="ORF">GCM10023333_13090</name>
</gene>
<evidence type="ECO:0000313" key="3">
    <source>
        <dbReference type="Proteomes" id="UP001499988"/>
    </source>
</evidence>
<evidence type="ECO:0000313" key="2">
    <source>
        <dbReference type="EMBL" id="GAA4880265.1"/>
    </source>
</evidence>
<reference evidence="3" key="1">
    <citation type="journal article" date="2019" name="Int. J. Syst. Evol. Microbiol.">
        <title>The Global Catalogue of Microorganisms (GCM) 10K type strain sequencing project: providing services to taxonomists for standard genome sequencing and annotation.</title>
        <authorList>
            <consortium name="The Broad Institute Genomics Platform"/>
            <consortium name="The Broad Institute Genome Sequencing Center for Infectious Disease"/>
            <person name="Wu L."/>
            <person name="Ma J."/>
        </authorList>
    </citation>
    <scope>NUCLEOTIDE SEQUENCE [LARGE SCALE GENOMIC DNA]</scope>
    <source>
        <strain evidence="3">JCM 18401</strain>
    </source>
</reference>
<keyword evidence="3" id="KW-1185">Reference proteome</keyword>
<accession>A0ABP9ESZ5</accession>
<dbReference type="EMBL" id="BAABJZ010000016">
    <property type="protein sequence ID" value="GAA4880265.1"/>
    <property type="molecule type" value="Genomic_DNA"/>
</dbReference>
<name>A0ABP9ESZ5_9GAMM</name>
<keyword evidence="1" id="KW-0472">Membrane</keyword>
<protein>
    <recommendedName>
        <fullName evidence="4">Secreted protein</fullName>
    </recommendedName>
</protein>
<evidence type="ECO:0000256" key="1">
    <source>
        <dbReference type="SAM" id="Phobius"/>
    </source>
</evidence>
<comment type="caution">
    <text evidence="2">The sequence shown here is derived from an EMBL/GenBank/DDBJ whole genome shotgun (WGS) entry which is preliminary data.</text>
</comment>
<evidence type="ECO:0008006" key="4">
    <source>
        <dbReference type="Google" id="ProtNLM"/>
    </source>
</evidence>
<feature type="transmembrane region" description="Helical" evidence="1">
    <location>
        <begin position="6"/>
        <end position="25"/>
    </location>
</feature>